<keyword evidence="2 7" id="KW-0812">Transmembrane</keyword>
<keyword evidence="6 7" id="KW-0961">Cell wall biogenesis/degradation</keyword>
<feature type="site" description="Important for catalytic activity" evidence="7">
    <location>
        <position position="223"/>
    </location>
</feature>
<dbReference type="Gene3D" id="3.30.1490.480">
    <property type="entry name" value="Endolytic murein transglycosylase"/>
    <property type="match status" value="1"/>
</dbReference>
<comment type="function">
    <text evidence="7">Functions as a peptidoglycan terminase that cleaves nascent peptidoglycan strands endolytically to terminate their elongation.</text>
</comment>
<dbReference type="GO" id="GO:0005886">
    <property type="term" value="C:plasma membrane"/>
    <property type="evidence" value="ECO:0007669"/>
    <property type="project" value="UniProtKB-UniRule"/>
</dbReference>
<protein>
    <recommendedName>
        <fullName evidence="7">Endolytic murein transglycosylase</fullName>
        <ecNumber evidence="7">4.2.2.29</ecNumber>
    </recommendedName>
    <alternativeName>
        <fullName evidence="7">Peptidoglycan lytic transglycosylase</fullName>
    </alternativeName>
    <alternativeName>
        <fullName evidence="7">Peptidoglycan polymerization terminase</fullName>
    </alternativeName>
</protein>
<comment type="similarity">
    <text evidence="7">Belongs to the transglycosylase MltG family.</text>
</comment>
<keyword evidence="7" id="KW-0997">Cell inner membrane</keyword>
<comment type="catalytic activity">
    <reaction evidence="7">
        <text>a peptidoglycan chain = a peptidoglycan chain with N-acetyl-1,6-anhydromuramyl-[peptide] at the reducing end + a peptidoglycan chain with N-acetylglucosamine at the non-reducing end.</text>
        <dbReference type="EC" id="4.2.2.29"/>
    </reaction>
</comment>
<dbReference type="GO" id="GO:0009252">
    <property type="term" value="P:peptidoglycan biosynthetic process"/>
    <property type="evidence" value="ECO:0007669"/>
    <property type="project" value="UniProtKB-UniRule"/>
</dbReference>
<evidence type="ECO:0000256" key="6">
    <source>
        <dbReference type="ARBA" id="ARBA00023316"/>
    </source>
</evidence>
<gene>
    <name evidence="7 8" type="primary">mltG</name>
    <name evidence="8" type="ORF">ENJ12_02715</name>
</gene>
<dbReference type="HAMAP" id="MF_02065">
    <property type="entry name" value="MltG"/>
    <property type="match status" value="1"/>
</dbReference>
<evidence type="ECO:0000256" key="4">
    <source>
        <dbReference type="ARBA" id="ARBA00023136"/>
    </source>
</evidence>
<dbReference type="PANTHER" id="PTHR30518:SF2">
    <property type="entry name" value="ENDOLYTIC MUREIN TRANSGLYCOSYLASE"/>
    <property type="match status" value="1"/>
</dbReference>
<proteinExistence type="inferred from homology"/>
<keyword evidence="5 7" id="KW-0456">Lyase</keyword>
<dbReference type="NCBIfam" id="TIGR00247">
    <property type="entry name" value="endolytic transglycosylase MltG"/>
    <property type="match status" value="1"/>
</dbReference>
<dbReference type="Pfam" id="PF02618">
    <property type="entry name" value="YceG"/>
    <property type="match status" value="1"/>
</dbReference>
<evidence type="ECO:0000256" key="7">
    <source>
        <dbReference type="HAMAP-Rule" id="MF_02065"/>
    </source>
</evidence>
<dbReference type="PANTHER" id="PTHR30518">
    <property type="entry name" value="ENDOLYTIC MUREIN TRANSGLYCOSYLASE"/>
    <property type="match status" value="1"/>
</dbReference>
<keyword evidence="3 7" id="KW-1133">Transmembrane helix</keyword>
<reference evidence="8" key="1">
    <citation type="journal article" date="2020" name="mSystems">
        <title>Genome- and Community-Level Interaction Insights into Carbon Utilization and Element Cycling Functions of Hydrothermarchaeota in Hydrothermal Sediment.</title>
        <authorList>
            <person name="Zhou Z."/>
            <person name="Liu Y."/>
            <person name="Xu W."/>
            <person name="Pan J."/>
            <person name="Luo Z.H."/>
            <person name="Li M."/>
        </authorList>
    </citation>
    <scope>NUCLEOTIDE SEQUENCE [LARGE SCALE GENOMIC DNA]</scope>
    <source>
        <strain evidence="8">HyVt-458</strain>
    </source>
</reference>
<organism evidence="8">
    <name type="scientific">Thiolapillus brandeum</name>
    <dbReference type="NCBI Taxonomy" id="1076588"/>
    <lineage>
        <taxon>Bacteria</taxon>
        <taxon>Pseudomonadati</taxon>
        <taxon>Pseudomonadota</taxon>
        <taxon>Gammaproteobacteria</taxon>
        <taxon>Chromatiales</taxon>
        <taxon>Sedimenticolaceae</taxon>
        <taxon>Thiolapillus</taxon>
    </lineage>
</organism>
<evidence type="ECO:0000313" key="8">
    <source>
        <dbReference type="EMBL" id="HEC05736.1"/>
    </source>
</evidence>
<dbReference type="GO" id="GO:0008932">
    <property type="term" value="F:lytic endotransglycosylase activity"/>
    <property type="evidence" value="ECO:0007669"/>
    <property type="project" value="UniProtKB-UniRule"/>
</dbReference>
<evidence type="ECO:0000256" key="3">
    <source>
        <dbReference type="ARBA" id="ARBA00022989"/>
    </source>
</evidence>
<keyword evidence="1 7" id="KW-1003">Cell membrane</keyword>
<dbReference type="CDD" id="cd08010">
    <property type="entry name" value="MltG_like"/>
    <property type="match status" value="1"/>
</dbReference>
<evidence type="ECO:0000256" key="1">
    <source>
        <dbReference type="ARBA" id="ARBA00022475"/>
    </source>
</evidence>
<evidence type="ECO:0000256" key="5">
    <source>
        <dbReference type="ARBA" id="ARBA00023239"/>
    </source>
</evidence>
<sequence length="339" mass="37948">MLKLTFKLFLKSTLLVLLLAALAGVVVWNTYREFLVTPLTIPDQGMVLNVPQGMSLRGLASHLESRHVLEDARLLRLYGRLHHEATQIKAGEYQLSRGITPVALLDLLVAGKTISHSITLVEGWTFDQMMQAIDAHPELRHDLKGLSSGKIMESLGHAGENPEGRFFPDTYLFPRDFSDRQLLKRAYGRMEDTLKQAWAEREKDLPLKNPYEMLILASIVEKETGRAGERDRIAGVFVRRLKKGMKLQTDPTVIYGMGASYKGNIRRKDLRKPTPYNTYVIAGLPPTPICMPGSGSIFAVAHPADGKALYFVAKGDGSHQFSATLRQHNAAVRKYQLKK</sequence>
<dbReference type="GO" id="GO:0071555">
    <property type="term" value="P:cell wall organization"/>
    <property type="evidence" value="ECO:0007669"/>
    <property type="project" value="UniProtKB-KW"/>
</dbReference>
<keyword evidence="4 7" id="KW-0472">Membrane</keyword>
<dbReference type="InterPro" id="IPR003770">
    <property type="entry name" value="MLTG-like"/>
</dbReference>
<name>A0A831WEN6_9GAMM</name>
<comment type="caution">
    <text evidence="8">The sequence shown here is derived from an EMBL/GenBank/DDBJ whole genome shotgun (WGS) entry which is preliminary data.</text>
</comment>
<evidence type="ECO:0000256" key="2">
    <source>
        <dbReference type="ARBA" id="ARBA00022692"/>
    </source>
</evidence>
<dbReference type="EC" id="4.2.2.29" evidence="7"/>
<accession>A0A831WEN6</accession>
<dbReference type="EMBL" id="DRLF01000104">
    <property type="protein sequence ID" value="HEC05736.1"/>
    <property type="molecule type" value="Genomic_DNA"/>
</dbReference>
<dbReference type="Proteomes" id="UP000886339">
    <property type="component" value="Unassembled WGS sequence"/>
</dbReference>
<dbReference type="Gene3D" id="3.30.160.60">
    <property type="entry name" value="Classic Zinc Finger"/>
    <property type="match status" value="1"/>
</dbReference>
<dbReference type="AlphaFoldDB" id="A0A831WEN6"/>